<comment type="caution">
    <text evidence="2">The sequence shown here is derived from an EMBL/GenBank/DDBJ whole genome shotgun (WGS) entry which is preliminary data.</text>
</comment>
<feature type="compositionally biased region" description="Basic and acidic residues" evidence="1">
    <location>
        <begin position="96"/>
        <end position="116"/>
    </location>
</feature>
<accession>A0AAW1IAG5</accession>
<dbReference type="AlphaFoldDB" id="A0AAW1IAG5"/>
<proteinExistence type="predicted"/>
<evidence type="ECO:0000313" key="2">
    <source>
        <dbReference type="EMBL" id="KAK9686489.1"/>
    </source>
</evidence>
<feature type="compositionally biased region" description="Acidic residues" evidence="1">
    <location>
        <begin position="76"/>
        <end position="85"/>
    </location>
</feature>
<name>A0AAW1IAG5_POPJA</name>
<keyword evidence="3" id="KW-1185">Reference proteome</keyword>
<organism evidence="2 3">
    <name type="scientific">Popillia japonica</name>
    <name type="common">Japanese beetle</name>
    <dbReference type="NCBI Taxonomy" id="7064"/>
    <lineage>
        <taxon>Eukaryota</taxon>
        <taxon>Metazoa</taxon>
        <taxon>Ecdysozoa</taxon>
        <taxon>Arthropoda</taxon>
        <taxon>Hexapoda</taxon>
        <taxon>Insecta</taxon>
        <taxon>Pterygota</taxon>
        <taxon>Neoptera</taxon>
        <taxon>Endopterygota</taxon>
        <taxon>Coleoptera</taxon>
        <taxon>Polyphaga</taxon>
        <taxon>Scarabaeiformia</taxon>
        <taxon>Scarabaeidae</taxon>
        <taxon>Rutelinae</taxon>
        <taxon>Popillia</taxon>
    </lineage>
</organism>
<feature type="compositionally biased region" description="Basic and acidic residues" evidence="1">
    <location>
        <begin position="59"/>
        <end position="75"/>
    </location>
</feature>
<reference evidence="2 3" key="1">
    <citation type="journal article" date="2024" name="BMC Genomics">
        <title>De novo assembly and annotation of Popillia japonica's genome with initial clues to its potential as an invasive pest.</title>
        <authorList>
            <person name="Cucini C."/>
            <person name="Boschi S."/>
            <person name="Funari R."/>
            <person name="Cardaioli E."/>
            <person name="Iannotti N."/>
            <person name="Marturano G."/>
            <person name="Paoli F."/>
            <person name="Bruttini M."/>
            <person name="Carapelli A."/>
            <person name="Frati F."/>
            <person name="Nardi F."/>
        </authorList>
    </citation>
    <scope>NUCLEOTIDE SEQUENCE [LARGE SCALE GENOMIC DNA]</scope>
    <source>
        <strain evidence="2">DMR45628</strain>
    </source>
</reference>
<evidence type="ECO:0000313" key="3">
    <source>
        <dbReference type="Proteomes" id="UP001458880"/>
    </source>
</evidence>
<evidence type="ECO:0000256" key="1">
    <source>
        <dbReference type="SAM" id="MobiDB-lite"/>
    </source>
</evidence>
<dbReference type="Proteomes" id="UP001458880">
    <property type="component" value="Unassembled WGS sequence"/>
</dbReference>
<feature type="region of interest" description="Disordered" evidence="1">
    <location>
        <begin position="35"/>
        <end position="116"/>
    </location>
</feature>
<feature type="compositionally biased region" description="Low complexity" evidence="1">
    <location>
        <begin position="48"/>
        <end position="58"/>
    </location>
</feature>
<protein>
    <submittedName>
        <fullName evidence="2">Uncharacterized protein</fullName>
    </submittedName>
</protein>
<dbReference type="EMBL" id="JASPKY010000701">
    <property type="protein sequence ID" value="KAK9686489.1"/>
    <property type="molecule type" value="Genomic_DNA"/>
</dbReference>
<sequence>MENFNKPNLNVCDCPPANTQEIVEGDEVGMDRIDPFKRRDSILRSPPRARASSWAGAEAGRRAEGEKEKGLQSEEDRQEVEETTEDCARGSVGGEIKPEKRKRMETPPKERLRSKQHMGDLKGLHTITETKVEIKQVTKELNYLVDFLDKGFTRYQEDYGNATDLGYRENCDAGSQTVTEGILVGIQTEWDEVEFERQREEHKCRTEINEVLRSGGGFAELAPLLDKTWPEDS</sequence>
<gene>
    <name evidence="2" type="ORF">QE152_g37150</name>
</gene>